<feature type="transmembrane region" description="Helical" evidence="12">
    <location>
        <begin position="189"/>
        <end position="213"/>
    </location>
</feature>
<feature type="transmembrane region" description="Helical" evidence="12">
    <location>
        <begin position="322"/>
        <end position="347"/>
    </location>
</feature>
<keyword evidence="3 12" id="KW-0813">Transport</keyword>
<sequence>MEVLFSLAIDTVLWSRLLTGLTLTFHVIFATVGVGIPLMISIAEFIGIRKRDKHYSLMAKRWTRGFIISVAVGVVTGTAIALQLAIVWPNFMQMAGNVIALPLFMEVFAFFFEAIFLGIYLYTWDRFRNPYIHWLLTLPIVAGATMSAFFITTVNGFMNQPEGFLLEAGQFTAVNPLQAMFNTATPSKVFHVLSSAYLTGAALLAGIAAFSILKKGPTVYAKKALKLMMSVVLIFSILTALAGDISAKFLAEHQPEKLAAAEWHFETEKGADLILLGWLNAEREVVGALRIPKALSFLAFGDFNSEVTGLDEFPLDEQPPLIVHYLFDLMAGTGFMLLAISVLYFVFVFWKKRDEFNRWLLRGIVLTTPLAFLGVELGWFYAEIGRQPWMIRGYMRVEEAATSSPSVRILFFVFLLLYIVLGTLCVLVLRRLFRNRSVEAELEKAAKAKQVRLEEKGEPV</sequence>
<feature type="transmembrane region" description="Helical" evidence="12">
    <location>
        <begin position="359"/>
        <end position="382"/>
    </location>
</feature>
<organism evidence="13 14">
    <name type="scientific">Paenibacillus typhae</name>
    <dbReference type="NCBI Taxonomy" id="1174501"/>
    <lineage>
        <taxon>Bacteria</taxon>
        <taxon>Bacillati</taxon>
        <taxon>Bacillota</taxon>
        <taxon>Bacilli</taxon>
        <taxon>Bacillales</taxon>
        <taxon>Paenibacillaceae</taxon>
        <taxon>Paenibacillus</taxon>
    </lineage>
</organism>
<comment type="subcellular location">
    <subcellularLocation>
        <location evidence="1">Cell membrane</location>
        <topology evidence="1">Multi-pass membrane protein</topology>
    </subcellularLocation>
</comment>
<gene>
    <name evidence="13" type="ORF">SAMN05216192_101172</name>
</gene>
<evidence type="ECO:0000256" key="3">
    <source>
        <dbReference type="ARBA" id="ARBA00022448"/>
    </source>
</evidence>
<dbReference type="EMBL" id="FNDX01000001">
    <property type="protein sequence ID" value="SDH78665.1"/>
    <property type="molecule type" value="Genomic_DNA"/>
</dbReference>
<dbReference type="Pfam" id="PF01654">
    <property type="entry name" value="Cyt_bd_oxida_I"/>
    <property type="match status" value="1"/>
</dbReference>
<dbReference type="AlphaFoldDB" id="A0A1G8F998"/>
<feature type="transmembrane region" description="Helical" evidence="12">
    <location>
        <begin position="66"/>
        <end position="87"/>
    </location>
</feature>
<dbReference type="GO" id="GO:0019646">
    <property type="term" value="P:aerobic electron transport chain"/>
    <property type="evidence" value="ECO:0007669"/>
    <property type="project" value="InterPro"/>
</dbReference>
<reference evidence="14" key="1">
    <citation type="submission" date="2016-10" db="EMBL/GenBank/DDBJ databases">
        <authorList>
            <person name="Varghese N."/>
            <person name="Submissions S."/>
        </authorList>
    </citation>
    <scope>NUCLEOTIDE SEQUENCE [LARGE SCALE GENOMIC DNA]</scope>
    <source>
        <strain evidence="14">CGMCC 1.11012</strain>
    </source>
</reference>
<evidence type="ECO:0000256" key="10">
    <source>
        <dbReference type="ARBA" id="ARBA00023004"/>
    </source>
</evidence>
<dbReference type="STRING" id="1174501.SAMN05216192_101172"/>
<evidence type="ECO:0000256" key="8">
    <source>
        <dbReference type="ARBA" id="ARBA00022982"/>
    </source>
</evidence>
<dbReference type="PANTHER" id="PTHR30365:SF14">
    <property type="entry name" value="CYTOCHROME BD MENAQUINOL OXIDASE SUBUNIT I-RELATED"/>
    <property type="match status" value="1"/>
</dbReference>
<dbReference type="GO" id="GO:0046872">
    <property type="term" value="F:metal ion binding"/>
    <property type="evidence" value="ECO:0007669"/>
    <property type="project" value="UniProtKB-UniRule"/>
</dbReference>
<dbReference type="GO" id="GO:0009055">
    <property type="term" value="F:electron transfer activity"/>
    <property type="evidence" value="ECO:0007669"/>
    <property type="project" value="UniProtKB-UniRule"/>
</dbReference>
<dbReference type="PANTHER" id="PTHR30365">
    <property type="entry name" value="CYTOCHROME D UBIQUINOL OXIDASE"/>
    <property type="match status" value="1"/>
</dbReference>
<dbReference type="GO" id="GO:0070069">
    <property type="term" value="C:cytochrome complex"/>
    <property type="evidence" value="ECO:0007669"/>
    <property type="project" value="UniProtKB-UniRule"/>
</dbReference>
<keyword evidence="5 12" id="KW-0349">Heme</keyword>
<evidence type="ECO:0000256" key="2">
    <source>
        <dbReference type="ARBA" id="ARBA00009819"/>
    </source>
</evidence>
<name>A0A1G8F998_9BACL</name>
<dbReference type="GO" id="GO:0020037">
    <property type="term" value="F:heme binding"/>
    <property type="evidence" value="ECO:0007669"/>
    <property type="project" value="TreeGrafter"/>
</dbReference>
<feature type="transmembrane region" description="Helical" evidence="12">
    <location>
        <begin position="409"/>
        <end position="429"/>
    </location>
</feature>
<keyword evidence="4 12" id="KW-1003">Cell membrane</keyword>
<protein>
    <submittedName>
        <fullName evidence="13">Cytochrome bd-I ubiquinol oxidase subunit 1 apoprotein</fullName>
    </submittedName>
</protein>
<comment type="similarity">
    <text evidence="2 12">Belongs to the cytochrome ubiquinol oxidase subunit 1 family.</text>
</comment>
<keyword evidence="11 12" id="KW-0472">Membrane</keyword>
<proteinExistence type="inferred from homology"/>
<evidence type="ECO:0000313" key="13">
    <source>
        <dbReference type="EMBL" id="SDH78665.1"/>
    </source>
</evidence>
<evidence type="ECO:0000256" key="4">
    <source>
        <dbReference type="ARBA" id="ARBA00022475"/>
    </source>
</evidence>
<evidence type="ECO:0000256" key="6">
    <source>
        <dbReference type="ARBA" id="ARBA00022692"/>
    </source>
</evidence>
<keyword evidence="9 12" id="KW-1133">Transmembrane helix</keyword>
<evidence type="ECO:0000256" key="7">
    <source>
        <dbReference type="ARBA" id="ARBA00022723"/>
    </source>
</evidence>
<evidence type="ECO:0000256" key="5">
    <source>
        <dbReference type="ARBA" id="ARBA00022617"/>
    </source>
</evidence>
<dbReference type="Proteomes" id="UP000199050">
    <property type="component" value="Unassembled WGS sequence"/>
</dbReference>
<dbReference type="PIRSF" id="PIRSF006446">
    <property type="entry name" value="Cyt_quinol_oxidase_1"/>
    <property type="match status" value="1"/>
</dbReference>
<feature type="transmembrane region" description="Helical" evidence="12">
    <location>
        <begin position="23"/>
        <end position="46"/>
    </location>
</feature>
<evidence type="ECO:0000256" key="11">
    <source>
        <dbReference type="ARBA" id="ARBA00023136"/>
    </source>
</evidence>
<evidence type="ECO:0000256" key="1">
    <source>
        <dbReference type="ARBA" id="ARBA00004651"/>
    </source>
</evidence>
<feature type="transmembrane region" description="Helical" evidence="12">
    <location>
        <begin position="225"/>
        <end position="243"/>
    </location>
</feature>
<keyword evidence="7 12" id="KW-0479">Metal-binding</keyword>
<evidence type="ECO:0000313" key="14">
    <source>
        <dbReference type="Proteomes" id="UP000199050"/>
    </source>
</evidence>
<accession>A0A1G8F998</accession>
<dbReference type="InterPro" id="IPR002585">
    <property type="entry name" value="Cyt-d_ubiquinol_oxidase_su_1"/>
</dbReference>
<keyword evidence="14" id="KW-1185">Reference proteome</keyword>
<keyword evidence="8 12" id="KW-0249">Electron transport</keyword>
<feature type="transmembrane region" description="Helical" evidence="12">
    <location>
        <begin position="99"/>
        <end position="122"/>
    </location>
</feature>
<keyword evidence="6 12" id="KW-0812">Transmembrane</keyword>
<feature type="transmembrane region" description="Helical" evidence="12">
    <location>
        <begin position="134"/>
        <end position="158"/>
    </location>
</feature>
<evidence type="ECO:0000256" key="9">
    <source>
        <dbReference type="ARBA" id="ARBA00022989"/>
    </source>
</evidence>
<evidence type="ECO:0000256" key="12">
    <source>
        <dbReference type="PIRNR" id="PIRNR006446"/>
    </source>
</evidence>
<keyword evidence="10 12" id="KW-0408">Iron</keyword>
<dbReference type="GO" id="GO:0016682">
    <property type="term" value="F:oxidoreductase activity, acting on diphenols and related substances as donors, oxygen as acceptor"/>
    <property type="evidence" value="ECO:0007669"/>
    <property type="project" value="TreeGrafter"/>
</dbReference>
<dbReference type="GO" id="GO:0005886">
    <property type="term" value="C:plasma membrane"/>
    <property type="evidence" value="ECO:0007669"/>
    <property type="project" value="UniProtKB-SubCell"/>
</dbReference>